<evidence type="ECO:0000313" key="2">
    <source>
        <dbReference type="EMBL" id="JAD52747.1"/>
    </source>
</evidence>
<dbReference type="AlphaFoldDB" id="A0A0A9B093"/>
<sequence>MNWLLQIGTNFLLIVDIACSSHDTVEVADCSGEKEKRAP</sequence>
<feature type="chain" id="PRO_5002044029" evidence="1">
    <location>
        <begin position="21"/>
        <end position="39"/>
    </location>
</feature>
<evidence type="ECO:0000256" key="1">
    <source>
        <dbReference type="SAM" id="SignalP"/>
    </source>
</evidence>
<feature type="signal peptide" evidence="1">
    <location>
        <begin position="1"/>
        <end position="20"/>
    </location>
</feature>
<reference evidence="2" key="2">
    <citation type="journal article" date="2015" name="Data Brief">
        <title>Shoot transcriptome of the giant reed, Arundo donax.</title>
        <authorList>
            <person name="Barrero R.A."/>
            <person name="Guerrero F.D."/>
            <person name="Moolhuijzen P."/>
            <person name="Goolsby J.A."/>
            <person name="Tidwell J."/>
            <person name="Bellgard S.E."/>
            <person name="Bellgard M.I."/>
        </authorList>
    </citation>
    <scope>NUCLEOTIDE SEQUENCE</scope>
    <source>
        <tissue evidence="2">Shoot tissue taken approximately 20 cm above the soil surface</tissue>
    </source>
</reference>
<protein>
    <submittedName>
        <fullName evidence="2">Uncharacterized protein</fullName>
    </submittedName>
</protein>
<accession>A0A0A9B093</accession>
<reference evidence="2" key="1">
    <citation type="submission" date="2014-09" db="EMBL/GenBank/DDBJ databases">
        <authorList>
            <person name="Magalhaes I.L.F."/>
            <person name="Oliveira U."/>
            <person name="Santos F.R."/>
            <person name="Vidigal T.H.D.A."/>
            <person name="Brescovit A.D."/>
            <person name="Santos A.J."/>
        </authorList>
    </citation>
    <scope>NUCLEOTIDE SEQUENCE</scope>
    <source>
        <tissue evidence="2">Shoot tissue taken approximately 20 cm above the soil surface</tissue>
    </source>
</reference>
<proteinExistence type="predicted"/>
<dbReference type="EMBL" id="GBRH01245148">
    <property type="protein sequence ID" value="JAD52747.1"/>
    <property type="molecule type" value="Transcribed_RNA"/>
</dbReference>
<keyword evidence="1" id="KW-0732">Signal</keyword>
<name>A0A0A9B093_ARUDO</name>
<organism evidence="2">
    <name type="scientific">Arundo donax</name>
    <name type="common">Giant reed</name>
    <name type="synonym">Donax arundinaceus</name>
    <dbReference type="NCBI Taxonomy" id="35708"/>
    <lineage>
        <taxon>Eukaryota</taxon>
        <taxon>Viridiplantae</taxon>
        <taxon>Streptophyta</taxon>
        <taxon>Embryophyta</taxon>
        <taxon>Tracheophyta</taxon>
        <taxon>Spermatophyta</taxon>
        <taxon>Magnoliopsida</taxon>
        <taxon>Liliopsida</taxon>
        <taxon>Poales</taxon>
        <taxon>Poaceae</taxon>
        <taxon>PACMAD clade</taxon>
        <taxon>Arundinoideae</taxon>
        <taxon>Arundineae</taxon>
        <taxon>Arundo</taxon>
    </lineage>
</organism>